<evidence type="ECO:0000256" key="1">
    <source>
        <dbReference type="SAM" id="Coils"/>
    </source>
</evidence>
<keyword evidence="3" id="KW-1185">Reference proteome</keyword>
<proteinExistence type="predicted"/>
<feature type="coiled-coil region" evidence="1">
    <location>
        <begin position="30"/>
        <end position="64"/>
    </location>
</feature>
<dbReference type="AlphaFoldDB" id="A0A4P7CPY9"/>
<accession>A0A4P7CPY9</accession>
<reference evidence="2 3" key="1">
    <citation type="submission" date="2019-03" db="EMBL/GenBank/DDBJ databases">
        <title>Paraburkholderia sp. 7MH5, isolated from subtropical forest soil.</title>
        <authorList>
            <person name="Gao Z.-H."/>
            <person name="Qiu L.-H."/>
        </authorList>
    </citation>
    <scope>NUCLEOTIDE SEQUENCE [LARGE SCALE GENOMIC DNA]</scope>
    <source>
        <strain evidence="2 3">7MH5</strain>
    </source>
</reference>
<evidence type="ECO:0000313" key="3">
    <source>
        <dbReference type="Proteomes" id="UP000295727"/>
    </source>
</evidence>
<dbReference type="RefSeq" id="WP_134749242.1">
    <property type="nucleotide sequence ID" value="NZ_CP038148.1"/>
</dbReference>
<dbReference type="KEGG" id="ppai:E1956_12455"/>
<protein>
    <submittedName>
        <fullName evidence="2">Uncharacterized protein</fullName>
    </submittedName>
</protein>
<evidence type="ECO:0000313" key="2">
    <source>
        <dbReference type="EMBL" id="QBQ97908.1"/>
    </source>
</evidence>
<organism evidence="2 3">
    <name type="scientific">Paraburkholderia pallida</name>
    <dbReference type="NCBI Taxonomy" id="2547399"/>
    <lineage>
        <taxon>Bacteria</taxon>
        <taxon>Pseudomonadati</taxon>
        <taxon>Pseudomonadota</taxon>
        <taxon>Betaproteobacteria</taxon>
        <taxon>Burkholderiales</taxon>
        <taxon>Burkholderiaceae</taxon>
        <taxon>Paraburkholderia</taxon>
    </lineage>
</organism>
<dbReference type="EMBL" id="CP038148">
    <property type="protein sequence ID" value="QBQ97908.1"/>
    <property type="molecule type" value="Genomic_DNA"/>
</dbReference>
<dbReference type="Proteomes" id="UP000295727">
    <property type="component" value="Chromosome 1"/>
</dbReference>
<gene>
    <name evidence="2" type="ORF">E1956_12455</name>
</gene>
<sequence length="69" mass="8130">MQVRLNRANGIVVTLLDDRRRGISIDPEILQRELDDMQALALSIEDLSRRMRLVLSEMEELNRELLKRI</sequence>
<name>A0A4P7CPY9_9BURK</name>
<keyword evidence="1" id="KW-0175">Coiled coil</keyword>